<dbReference type="InterPro" id="IPR024516">
    <property type="entry name" value="Mce_C"/>
</dbReference>
<dbReference type="OrthoDB" id="4741753at2"/>
<dbReference type="InterPro" id="IPR005693">
    <property type="entry name" value="Mce"/>
</dbReference>
<sequence>MGRKVTTQIALFVLVAVVGLSVIAVRYVQLPRVLGLSGYTVTLDLPDTGGAYTDADVSYRGVSVGRVGDIRLTADGAQADLHIDGSAPRIPSDLSVVVANRSAVGEQYVDLRPRVDPGVDGPWLAAGAHVRVSADQLPPSVESVLAASDRAIRSVPQDDLRTVVDELDAATRDNGENLQRLIDAGRAFTRGATENLQVTEQLIDSSGTVLATQERSAGDITTFSSNLAQISAQLQSSDGDLRALIGTAPGAAAQVQGLVDDVGAPLGVLMGNLVTTAQVFSANSAGLQGVYVRLPAAVSAAHAVVGQDGLKVGLVTSFFQPLPCTNGYGGTTARPPTDTSAGPGVNAGAACVPTSPDSDVRGSQAALAAADRTRLPIGTVSGATTLADLLGGG</sequence>
<dbReference type="Pfam" id="PF02470">
    <property type="entry name" value="MlaD"/>
    <property type="match status" value="1"/>
</dbReference>
<dbReference type="InterPro" id="IPR052336">
    <property type="entry name" value="MlaD_Phospholipid_Transporter"/>
</dbReference>
<feature type="domain" description="Mce/MlaD" evidence="1">
    <location>
        <begin position="38"/>
        <end position="113"/>
    </location>
</feature>
<protein>
    <submittedName>
        <fullName evidence="3">Phospholipid/cholesterol/gamma-HCH transport system substrate-binding protein</fullName>
    </submittedName>
</protein>
<dbReference type="EMBL" id="VFMN01000001">
    <property type="protein sequence ID" value="TQJ07432.1"/>
    <property type="molecule type" value="Genomic_DNA"/>
</dbReference>
<dbReference type="NCBIfam" id="TIGR00996">
    <property type="entry name" value="Mtu_fam_mce"/>
    <property type="match status" value="1"/>
</dbReference>
<dbReference type="Pfam" id="PF11887">
    <property type="entry name" value="Mce4_CUP1"/>
    <property type="match status" value="1"/>
</dbReference>
<keyword evidence="4" id="KW-1185">Reference proteome</keyword>
<accession>A0A542DWG1</accession>
<dbReference type="PANTHER" id="PTHR33371">
    <property type="entry name" value="INTERMEMBRANE PHOSPHOLIPID TRANSPORT SYSTEM BINDING PROTEIN MLAD-RELATED"/>
    <property type="match status" value="1"/>
</dbReference>
<dbReference type="InterPro" id="IPR003399">
    <property type="entry name" value="Mce/MlaD"/>
</dbReference>
<proteinExistence type="predicted"/>
<dbReference type="AlphaFoldDB" id="A0A542DWG1"/>
<dbReference type="Proteomes" id="UP000317893">
    <property type="component" value="Unassembled WGS sequence"/>
</dbReference>
<comment type="caution">
    <text evidence="3">The sequence shown here is derived from an EMBL/GenBank/DDBJ whole genome shotgun (WGS) entry which is preliminary data.</text>
</comment>
<evidence type="ECO:0000313" key="4">
    <source>
        <dbReference type="Proteomes" id="UP000317893"/>
    </source>
</evidence>
<reference evidence="3 4" key="1">
    <citation type="submission" date="2019-06" db="EMBL/GenBank/DDBJ databases">
        <title>Sequencing the genomes of 1000 actinobacteria strains.</title>
        <authorList>
            <person name="Klenk H.-P."/>
        </authorList>
    </citation>
    <scope>NUCLEOTIDE SEQUENCE [LARGE SCALE GENOMIC DNA]</scope>
    <source>
        <strain evidence="3 4">DSM 18607</strain>
    </source>
</reference>
<name>A0A542DWG1_9MICO</name>
<organism evidence="3 4">
    <name type="scientific">Lapillicoccus jejuensis</name>
    <dbReference type="NCBI Taxonomy" id="402171"/>
    <lineage>
        <taxon>Bacteria</taxon>
        <taxon>Bacillati</taxon>
        <taxon>Actinomycetota</taxon>
        <taxon>Actinomycetes</taxon>
        <taxon>Micrococcales</taxon>
        <taxon>Intrasporangiaceae</taxon>
        <taxon>Lapillicoccus</taxon>
    </lineage>
</organism>
<gene>
    <name evidence="3" type="ORF">FB458_0494</name>
</gene>
<dbReference type="GO" id="GO:0005576">
    <property type="term" value="C:extracellular region"/>
    <property type="evidence" value="ECO:0007669"/>
    <property type="project" value="TreeGrafter"/>
</dbReference>
<evidence type="ECO:0000259" key="1">
    <source>
        <dbReference type="Pfam" id="PF02470"/>
    </source>
</evidence>
<dbReference type="PANTHER" id="PTHR33371:SF16">
    <property type="entry name" value="MCE-FAMILY PROTEIN MCE3F"/>
    <property type="match status" value="1"/>
</dbReference>
<evidence type="ECO:0000313" key="3">
    <source>
        <dbReference type="EMBL" id="TQJ07432.1"/>
    </source>
</evidence>
<evidence type="ECO:0000259" key="2">
    <source>
        <dbReference type="Pfam" id="PF11887"/>
    </source>
</evidence>
<feature type="domain" description="Mammalian cell entry C-terminal" evidence="2">
    <location>
        <begin position="125"/>
        <end position="309"/>
    </location>
</feature>